<protein>
    <recommendedName>
        <fullName evidence="3">Abortive phage resistance protein AbiGi (Putative antitoxin)</fullName>
    </recommendedName>
</protein>
<evidence type="ECO:0000313" key="2">
    <source>
        <dbReference type="Proteomes" id="UP001430679"/>
    </source>
</evidence>
<comment type="caution">
    <text evidence="1">The sequence shown here is derived from an EMBL/GenBank/DDBJ whole genome shotgun (WGS) entry which is preliminary data.</text>
</comment>
<evidence type="ECO:0008006" key="3">
    <source>
        <dbReference type="Google" id="ProtNLM"/>
    </source>
</evidence>
<name>A0ABS8MEQ8_9FLAO</name>
<sequence>MDDFKQIYKDRFDMSDHLIHFTRQNGDASAFETLKKIIKTGRINCGWSERNTRRTIFGKYPAVCFTEMPLISLMNYVKNRNDFSKVDFYGIALSRGNMFHLGARNVIYGVSNENDEVEELENGERFTPFLTDEEQYRYMLTGIKHTNDWTHEREWRWRNFRNWSEGNYLPIWKIEKPIISQKGKYYGDTIFNNLGNIYLLVRTVKEAQQLKSLFLEFNYPYYNIVNITKTYILPLENISMDIARTVTNIDSLLDSGICIEVLSE</sequence>
<proteinExistence type="predicted"/>
<dbReference type="Proteomes" id="UP001430679">
    <property type="component" value="Unassembled WGS sequence"/>
</dbReference>
<dbReference type="EMBL" id="JAJJMM010000001">
    <property type="protein sequence ID" value="MCC9063949.1"/>
    <property type="molecule type" value="Genomic_DNA"/>
</dbReference>
<keyword evidence="2" id="KW-1185">Reference proteome</keyword>
<reference evidence="1" key="1">
    <citation type="submission" date="2021-11" db="EMBL/GenBank/DDBJ databases">
        <title>Description of novel Flavobacterium species.</title>
        <authorList>
            <person name="Saticioglu I.B."/>
            <person name="Ay H."/>
            <person name="Altun S."/>
            <person name="Duman M."/>
        </authorList>
    </citation>
    <scope>NUCLEOTIDE SEQUENCE</scope>
    <source>
        <strain evidence="1">F-30</strain>
    </source>
</reference>
<dbReference type="RefSeq" id="WP_230036509.1">
    <property type="nucleotide sequence ID" value="NZ_JAJJMM010000001.1"/>
</dbReference>
<evidence type="ECO:0000313" key="1">
    <source>
        <dbReference type="EMBL" id="MCC9063949.1"/>
    </source>
</evidence>
<organism evidence="1 2">
    <name type="scientific">Flavobacterium piscisymbiosum</name>
    <dbReference type="NCBI Taxonomy" id="2893753"/>
    <lineage>
        <taxon>Bacteria</taxon>
        <taxon>Pseudomonadati</taxon>
        <taxon>Bacteroidota</taxon>
        <taxon>Flavobacteriia</taxon>
        <taxon>Flavobacteriales</taxon>
        <taxon>Flavobacteriaceae</taxon>
        <taxon>Flavobacterium</taxon>
    </lineage>
</organism>
<accession>A0ABS8MEQ8</accession>
<gene>
    <name evidence="1" type="ORF">LNP81_13205</name>
</gene>